<proteinExistence type="predicted"/>
<comment type="caution">
    <text evidence="2">The sequence shown here is derived from an EMBL/GenBank/DDBJ whole genome shotgun (WGS) entry which is preliminary data.</text>
</comment>
<dbReference type="EMBL" id="JAHIBW010000015">
    <property type="protein sequence ID" value="KAG7304498.1"/>
    <property type="molecule type" value="Genomic_DNA"/>
</dbReference>
<gene>
    <name evidence="2" type="ORF">JYU34_011445</name>
</gene>
<protein>
    <submittedName>
        <fullName evidence="2">Uncharacterized protein</fullName>
    </submittedName>
</protein>
<keyword evidence="3" id="KW-1185">Reference proteome</keyword>
<name>A0ABQ7QGY5_PLUXY</name>
<organism evidence="2 3">
    <name type="scientific">Plutella xylostella</name>
    <name type="common">Diamondback moth</name>
    <name type="synonym">Plutella maculipennis</name>
    <dbReference type="NCBI Taxonomy" id="51655"/>
    <lineage>
        <taxon>Eukaryota</taxon>
        <taxon>Metazoa</taxon>
        <taxon>Ecdysozoa</taxon>
        <taxon>Arthropoda</taxon>
        <taxon>Hexapoda</taxon>
        <taxon>Insecta</taxon>
        <taxon>Pterygota</taxon>
        <taxon>Neoptera</taxon>
        <taxon>Endopterygota</taxon>
        <taxon>Lepidoptera</taxon>
        <taxon>Glossata</taxon>
        <taxon>Ditrysia</taxon>
        <taxon>Yponomeutoidea</taxon>
        <taxon>Plutellidae</taxon>
        <taxon>Plutella</taxon>
    </lineage>
</organism>
<evidence type="ECO:0000313" key="2">
    <source>
        <dbReference type="EMBL" id="KAG7304498.1"/>
    </source>
</evidence>
<feature type="region of interest" description="Disordered" evidence="1">
    <location>
        <begin position="113"/>
        <end position="151"/>
    </location>
</feature>
<dbReference type="Proteomes" id="UP000823941">
    <property type="component" value="Chromosome 15"/>
</dbReference>
<evidence type="ECO:0000256" key="1">
    <source>
        <dbReference type="SAM" id="MobiDB-lite"/>
    </source>
</evidence>
<evidence type="ECO:0000313" key="3">
    <source>
        <dbReference type="Proteomes" id="UP000823941"/>
    </source>
</evidence>
<sequence>TGWRDVGVAGVAGGVRAGAGRRAQLLLHQRHQLGLRGHAAHEGARAQRVRLRGPVQEHTLLRERLSEHRMVQRQRGVPMVGGRVQPDPVPRGGQPDAVHAAGRALRLRQLHVPHQQRDAQPAAHHLPGGAGERAGQAAHDVRVQGPVGAGRRRRQALLRGFSRSLIPRGCSQRPTLDQAVGQQLRGRPAAQPARDQDHT</sequence>
<feature type="region of interest" description="Disordered" evidence="1">
    <location>
        <begin position="166"/>
        <end position="199"/>
    </location>
</feature>
<feature type="non-terminal residue" evidence="2">
    <location>
        <position position="1"/>
    </location>
</feature>
<accession>A0ABQ7QGY5</accession>
<feature type="region of interest" description="Disordered" evidence="1">
    <location>
        <begin position="69"/>
        <end position="97"/>
    </location>
</feature>
<reference evidence="2 3" key="1">
    <citation type="submission" date="2021-06" db="EMBL/GenBank/DDBJ databases">
        <title>A haploid diamondback moth (Plutella xylostella L.) genome assembly resolves 31 chromosomes and identifies a diamide resistance mutation.</title>
        <authorList>
            <person name="Ward C.M."/>
            <person name="Perry K.D."/>
            <person name="Baker G."/>
            <person name="Powis K."/>
            <person name="Heckel D.G."/>
            <person name="Baxter S.W."/>
        </authorList>
    </citation>
    <scope>NUCLEOTIDE SEQUENCE [LARGE SCALE GENOMIC DNA]</scope>
    <source>
        <strain evidence="2 3">LV</strain>
        <tissue evidence="2">Single pupa</tissue>
    </source>
</reference>